<name>A0A2M8Z0Y5_9FIRM</name>
<sequence length="106" mass="11783">MQKGGNPLSGYTEIILSPKNLKNRNILKTTITIEKSDKVLLTGTIYNSRREALEGAVVRVSKITGDNQRVSKGYVITNESGEFAIAVEKDKFACYQLDIYEPLLTT</sequence>
<evidence type="ECO:0000313" key="1">
    <source>
        <dbReference type="EMBL" id="PJJ27106.1"/>
    </source>
</evidence>
<dbReference type="Proteomes" id="UP000231092">
    <property type="component" value="Unassembled WGS sequence"/>
</dbReference>
<protein>
    <recommendedName>
        <fullName evidence="3">Carboxypeptidase family protein</fullName>
    </recommendedName>
</protein>
<proteinExistence type="predicted"/>
<evidence type="ECO:0008006" key="3">
    <source>
        <dbReference type="Google" id="ProtNLM"/>
    </source>
</evidence>
<comment type="caution">
    <text evidence="1">The sequence shown here is derived from an EMBL/GenBank/DDBJ whole genome shotgun (WGS) entry which is preliminary data.</text>
</comment>
<accession>A0A2M8Z0Y5</accession>
<evidence type="ECO:0000313" key="2">
    <source>
        <dbReference type="Proteomes" id="UP000231092"/>
    </source>
</evidence>
<dbReference type="EMBL" id="PGET01000001">
    <property type="protein sequence ID" value="PJJ27106.1"/>
    <property type="molecule type" value="Genomic_DNA"/>
</dbReference>
<dbReference type="AlphaFoldDB" id="A0A2M8Z0Y5"/>
<reference evidence="1 2" key="1">
    <citation type="submission" date="2017-11" db="EMBL/GenBank/DDBJ databases">
        <title>Understudied soil microbes with underappreciated capabilities: Untangling the Clostridium saccharolyticum group.</title>
        <authorList>
            <person name="Leschine S."/>
        </authorList>
    </citation>
    <scope>NUCLEOTIDE SEQUENCE [LARGE SCALE GENOMIC DNA]</scope>
    <source>
        <strain evidence="1 2">18A</strain>
    </source>
</reference>
<gene>
    <name evidence="1" type="ORF">H171_0556</name>
</gene>
<organism evidence="1 2">
    <name type="scientific">[Clostridium] celerecrescens 18A</name>
    <dbReference type="NCBI Taxonomy" id="1286362"/>
    <lineage>
        <taxon>Bacteria</taxon>
        <taxon>Bacillati</taxon>
        <taxon>Bacillota</taxon>
        <taxon>Clostridia</taxon>
        <taxon>Lachnospirales</taxon>
        <taxon>Lachnospiraceae</taxon>
        <taxon>Lacrimispora</taxon>
    </lineage>
</organism>